<evidence type="ECO:0000256" key="3">
    <source>
        <dbReference type="ARBA" id="ARBA00022741"/>
    </source>
</evidence>
<dbReference type="InterPro" id="IPR051087">
    <property type="entry name" value="Mitochondrial_ACSM"/>
</dbReference>
<dbReference type="PaxDb" id="272569-rrnB0265"/>
<dbReference type="InterPro" id="IPR025110">
    <property type="entry name" value="AMP-bd_C"/>
</dbReference>
<dbReference type="AlphaFoldDB" id="Q5UWB7"/>
<dbReference type="Proteomes" id="UP000001169">
    <property type="component" value="Chromosome II"/>
</dbReference>
<evidence type="ECO:0000256" key="4">
    <source>
        <dbReference type="ARBA" id="ARBA00022840"/>
    </source>
</evidence>
<feature type="domain" description="AMP-binding enzyme C-terminal" evidence="6">
    <location>
        <begin position="520"/>
        <end position="598"/>
    </location>
</feature>
<evidence type="ECO:0000259" key="5">
    <source>
        <dbReference type="Pfam" id="PF00501"/>
    </source>
</evidence>
<dbReference type="PATRIC" id="fig|272569.17.peg.4264"/>
<dbReference type="EC" id="6.2.1.1" evidence="7"/>
<dbReference type="GO" id="GO:0005524">
    <property type="term" value="F:ATP binding"/>
    <property type="evidence" value="ECO:0007669"/>
    <property type="project" value="UniProtKB-KW"/>
</dbReference>
<dbReference type="GO" id="GO:0003987">
    <property type="term" value="F:acetate-CoA ligase activity"/>
    <property type="evidence" value="ECO:0007669"/>
    <property type="project" value="UniProtKB-EC"/>
</dbReference>
<evidence type="ECO:0000256" key="2">
    <source>
        <dbReference type="ARBA" id="ARBA00022598"/>
    </source>
</evidence>
<dbReference type="Pfam" id="PF13193">
    <property type="entry name" value="AMP-binding_C"/>
    <property type="match status" value="1"/>
</dbReference>
<dbReference type="STRING" id="272569.rrnB0265"/>
<keyword evidence="8" id="KW-1185">Reference proteome</keyword>
<dbReference type="InterPro" id="IPR020845">
    <property type="entry name" value="AMP-binding_CS"/>
</dbReference>
<dbReference type="KEGG" id="hma:rrnB0265"/>
<dbReference type="eggNOG" id="arCOG04201">
    <property type="taxonomic scope" value="Archaea"/>
</dbReference>
<dbReference type="GO" id="GO:0006633">
    <property type="term" value="P:fatty acid biosynthetic process"/>
    <property type="evidence" value="ECO:0007669"/>
    <property type="project" value="TreeGrafter"/>
</dbReference>
<evidence type="ECO:0000313" key="8">
    <source>
        <dbReference type="Proteomes" id="UP000001169"/>
    </source>
</evidence>
<keyword evidence="2 7" id="KW-0436">Ligase</keyword>
<dbReference type="Pfam" id="PF00501">
    <property type="entry name" value="AMP-binding"/>
    <property type="match status" value="1"/>
</dbReference>
<dbReference type="GO" id="GO:0015645">
    <property type="term" value="F:fatty acid ligase activity"/>
    <property type="evidence" value="ECO:0007669"/>
    <property type="project" value="TreeGrafter"/>
</dbReference>
<dbReference type="PANTHER" id="PTHR43605:SF10">
    <property type="entry name" value="ACYL-COA SYNTHETASE MEDIUM CHAIN FAMILY MEMBER 3"/>
    <property type="match status" value="1"/>
</dbReference>
<dbReference type="GO" id="GO:0006637">
    <property type="term" value="P:acyl-CoA metabolic process"/>
    <property type="evidence" value="ECO:0007669"/>
    <property type="project" value="TreeGrafter"/>
</dbReference>
<dbReference type="PANTHER" id="PTHR43605">
    <property type="entry name" value="ACYL-COENZYME A SYNTHETASE"/>
    <property type="match status" value="1"/>
</dbReference>
<dbReference type="Gene3D" id="3.30.300.30">
    <property type="match status" value="1"/>
</dbReference>
<keyword evidence="4" id="KW-0067">ATP-binding</keyword>
<dbReference type="InterPro" id="IPR000873">
    <property type="entry name" value="AMP-dep_synth/lig_dom"/>
</dbReference>
<dbReference type="EMBL" id="AY596298">
    <property type="protein sequence ID" value="AAV48436.1"/>
    <property type="molecule type" value="Genomic_DNA"/>
</dbReference>
<dbReference type="GO" id="GO:0004321">
    <property type="term" value="F:fatty-acyl-CoA synthase activity"/>
    <property type="evidence" value="ECO:0007669"/>
    <property type="project" value="TreeGrafter"/>
</dbReference>
<dbReference type="FunFam" id="3.30.300.30:FF:000005">
    <property type="entry name" value="Acyl-coenzyme A synthetase ACSM5, mitochondrial"/>
    <property type="match status" value="1"/>
</dbReference>
<name>Q5UWB7_HALMA</name>
<dbReference type="InterPro" id="IPR045851">
    <property type="entry name" value="AMP-bd_C_sf"/>
</dbReference>
<dbReference type="Gene3D" id="3.40.50.12780">
    <property type="entry name" value="N-terminal domain of ligase-like"/>
    <property type="match status" value="1"/>
</dbReference>
<dbReference type="EnsemblBacteria" id="AAV48436">
    <property type="protein sequence ID" value="AAV48436"/>
    <property type="gene ID" value="rrnB0265"/>
</dbReference>
<evidence type="ECO:0000256" key="1">
    <source>
        <dbReference type="ARBA" id="ARBA00006432"/>
    </source>
</evidence>
<dbReference type="HOGENOM" id="CLU_000022_59_10_2"/>
<dbReference type="PROSITE" id="PS00455">
    <property type="entry name" value="AMP_BINDING"/>
    <property type="match status" value="1"/>
</dbReference>
<feature type="domain" description="AMP-dependent synthetase/ligase" evidence="5">
    <location>
        <begin position="104"/>
        <end position="457"/>
    </location>
</feature>
<reference evidence="7 8" key="1">
    <citation type="journal article" date="2004" name="Genome Res.">
        <title>Genome sequence of Haloarcula marismortui: a halophilic archaeon from the Dead Sea.</title>
        <authorList>
            <person name="Baliga N.S."/>
            <person name="Bonneau R."/>
            <person name="Facciotti M.T."/>
            <person name="Pan M."/>
            <person name="Glusman G."/>
            <person name="Deutsch E.W."/>
            <person name="Shannon P."/>
            <person name="Chiu Y."/>
            <person name="Weng R.S."/>
            <person name="Gan R.R."/>
            <person name="Hung P."/>
            <person name="Date S.V."/>
            <person name="Marcotte E."/>
            <person name="Hood L."/>
            <person name="Ng W.V."/>
        </authorList>
    </citation>
    <scope>NUCLEOTIDE SEQUENCE [LARGE SCALE GENOMIC DNA]</scope>
    <source>
        <strain evidence="8">ATCC 43049 / DSM 3752 / JCM 8966 / VKM B-1809</strain>
    </source>
</reference>
<proteinExistence type="inferred from homology"/>
<keyword evidence="3" id="KW-0547">Nucleotide-binding</keyword>
<evidence type="ECO:0000259" key="6">
    <source>
        <dbReference type="Pfam" id="PF13193"/>
    </source>
</evidence>
<organism evidence="7 8">
    <name type="scientific">Haloarcula marismortui (strain ATCC 43049 / DSM 3752 / JCM 8966 / VKM B-1809)</name>
    <name type="common">Halobacterium marismortui</name>
    <dbReference type="NCBI Taxonomy" id="272569"/>
    <lineage>
        <taxon>Archaea</taxon>
        <taxon>Methanobacteriati</taxon>
        <taxon>Methanobacteriota</taxon>
        <taxon>Stenosarchaea group</taxon>
        <taxon>Halobacteria</taxon>
        <taxon>Halobacteriales</taxon>
        <taxon>Haloarculaceae</taxon>
        <taxon>Haloarcula</taxon>
    </lineage>
</organism>
<sequence>MSPECVYLHGCRKRICLRYTQYKYYLRRKPNSNWYNIFCVESNRYSYTGNRYSERCMVTSHNLPDYDTARQEFSWDDIYADADWDAPNDLNIGHEVADRHATDRGQVALYQVGTDGELSKMTFWELADRSSQFANVLDDLGVAQGDRVFSYMPRIPEHYVALVGTLKHGAVWGSVNERFGPDGISYRLDDCDAKVVVTTTNNRDTVEDALDDAPAVEHVITVDRGGGAPADDVVFNTALDGASTAYEVAETSGEDDALLYYTSGTTGLAKGVLHKQRWIAGVAATQKHAVDLQDGDLYWSTGDLGWLTGAINTLGAWFWGASLFTYEGEFDTDEWAALLDEYPISVLFSVPTAYRMLRENEDVLADVNLDLRHALSIGEPLSAGVVEWGEDELGVTILDTYGQTETGNMIINNYPTMELRPGSMGKPLPGIEADIVDPQSGEVLEPGETGEIAQRGDYPCFFAEFWNKPKKTQRAFIDGPDGKWYLSGDLAHKDEDGYFWFEGRADDVILSSGYRIGPFEVESSLGEHEAVAEAAVVPKPHEARGNIVKAYVVPSDDAEPSDPLKEDIQSYVKEELSAHEYPREIEFREELPKTVTGKIRRTELHDDAEAEAEVES</sequence>
<dbReference type="SUPFAM" id="SSF56801">
    <property type="entry name" value="Acetyl-CoA synthetase-like"/>
    <property type="match status" value="1"/>
</dbReference>
<comment type="similarity">
    <text evidence="1">Belongs to the ATP-dependent AMP-binding enzyme family.</text>
</comment>
<gene>
    <name evidence="7" type="primary">acs4</name>
    <name evidence="7" type="ordered locus">rrnB0265</name>
</gene>
<evidence type="ECO:0000313" key="7">
    <source>
        <dbReference type="EMBL" id="AAV48436.1"/>
    </source>
</evidence>
<accession>Q5UWB7</accession>
<dbReference type="InterPro" id="IPR042099">
    <property type="entry name" value="ANL_N_sf"/>
</dbReference>
<protein>
    <submittedName>
        <fullName evidence="7">Acyl-coenzyme A synthetases</fullName>
        <ecNumber evidence="7">6.2.1.1</ecNumber>
    </submittedName>
</protein>